<protein>
    <submittedName>
        <fullName evidence="2">Bacterial Ig-like domain, group 2</fullName>
    </submittedName>
</protein>
<sequence>MSDSNEEPIAVEQTASETSLQDGLGSTDYGYVSSGNTAGNVRLIKNYALFLFPKGDSTFTAPTGVNWTPPDNKKPIGYSTEDGAVLHPEPGDSTDYKAHNGDIVLSDTDPGYWTLQLAAMEGRKDVVSAYFDVDVDSDGGISIKGAGLKKEWILVLVALDQQDRPFLLYDTNAKVSDRDDVSLKSSEIMNFSMTFKMLKGTNGEQFHAWGLVTEDAK</sequence>
<accession>A0A1X2ZMB2</accession>
<proteinExistence type="predicted"/>
<dbReference type="AlphaFoldDB" id="A0A1X2ZMB2"/>
<dbReference type="Proteomes" id="UP000193664">
    <property type="component" value="Unassembled WGS sequence"/>
</dbReference>
<organism evidence="2 3">
    <name type="scientific">Bifidobacterium adolescentis</name>
    <dbReference type="NCBI Taxonomy" id="1680"/>
    <lineage>
        <taxon>Bacteria</taxon>
        <taxon>Bacillati</taxon>
        <taxon>Actinomycetota</taxon>
        <taxon>Actinomycetes</taxon>
        <taxon>Bifidobacteriales</taxon>
        <taxon>Bifidobacteriaceae</taxon>
        <taxon>Bifidobacterium</taxon>
    </lineage>
</organism>
<evidence type="ECO:0000256" key="1">
    <source>
        <dbReference type="SAM" id="MobiDB-lite"/>
    </source>
</evidence>
<name>A0A1X2ZMB2_BIFAD</name>
<evidence type="ECO:0000313" key="2">
    <source>
        <dbReference type="EMBL" id="OSG95542.1"/>
    </source>
</evidence>
<dbReference type="Pfam" id="PF25681">
    <property type="entry name" value="Phage_TTP_17"/>
    <property type="match status" value="1"/>
</dbReference>
<comment type="caution">
    <text evidence="2">The sequence shown here is derived from an EMBL/GenBank/DDBJ whole genome shotgun (WGS) entry which is preliminary data.</text>
</comment>
<reference evidence="2 3" key="1">
    <citation type="journal article" date="2016" name="Sci. Rep.">
        <title>Evaluation of genetic diversity among strains of the human gut commensal Bifidobacterium adolescentis.</title>
        <authorList>
            <person name="Duranti S."/>
            <person name="Milani C."/>
            <person name="Lugli G.A."/>
            <person name="Mancabelli L."/>
            <person name="Turroni F."/>
            <person name="Ferrario C."/>
            <person name="Mangifesta M."/>
            <person name="Viappiani A."/>
            <person name="Sanchez B."/>
            <person name="Margolles A."/>
            <person name="van Sinderen D."/>
            <person name="Ventura M."/>
        </authorList>
    </citation>
    <scope>NUCLEOTIDE SEQUENCE [LARGE SCALE GENOMIC DNA]</scope>
    <source>
        <strain evidence="2 3">AD2-8</strain>
    </source>
</reference>
<gene>
    <name evidence="2" type="ORF">AD0028_0782</name>
</gene>
<evidence type="ECO:0000313" key="3">
    <source>
        <dbReference type="Proteomes" id="UP000193664"/>
    </source>
</evidence>
<feature type="region of interest" description="Disordered" evidence="1">
    <location>
        <begin position="1"/>
        <end position="24"/>
    </location>
</feature>
<dbReference type="EMBL" id="LNKF01000002">
    <property type="protein sequence ID" value="OSG95542.1"/>
    <property type="molecule type" value="Genomic_DNA"/>
</dbReference>
<dbReference type="RefSeq" id="WP_236838245.1">
    <property type="nucleotide sequence ID" value="NZ_LNKF01000002.1"/>
</dbReference>
<dbReference type="InterPro" id="IPR058154">
    <property type="entry name" value="Bxb1_TTP-like"/>
</dbReference>